<evidence type="ECO:0000313" key="4">
    <source>
        <dbReference type="Proteomes" id="UP000261540"/>
    </source>
</evidence>
<dbReference type="PANTHER" id="PTHR15871">
    <property type="entry name" value="PH DOMAIN-CONTAINING PROTEIN"/>
    <property type="match status" value="1"/>
</dbReference>
<evidence type="ECO:0000313" key="3">
    <source>
        <dbReference type="Ensembl" id="ENSPKIP00000040015.1"/>
    </source>
</evidence>
<dbReference type="AlphaFoldDB" id="A0A3B3TBI2"/>
<feature type="compositionally biased region" description="Polar residues" evidence="1">
    <location>
        <begin position="275"/>
        <end position="286"/>
    </location>
</feature>
<dbReference type="PROSITE" id="PS50003">
    <property type="entry name" value="PH_DOMAIN"/>
    <property type="match status" value="1"/>
</dbReference>
<evidence type="ECO:0000259" key="2">
    <source>
        <dbReference type="PROSITE" id="PS50003"/>
    </source>
</evidence>
<dbReference type="InterPro" id="IPR001849">
    <property type="entry name" value="PH_domain"/>
</dbReference>
<dbReference type="SMART" id="SM00233">
    <property type="entry name" value="PH"/>
    <property type="match status" value="1"/>
</dbReference>
<dbReference type="GeneTree" id="ENSGT00530000063760"/>
<feature type="compositionally biased region" description="Basic and acidic residues" evidence="1">
    <location>
        <begin position="248"/>
        <end position="274"/>
    </location>
</feature>
<feature type="compositionally biased region" description="Basic and acidic residues" evidence="1">
    <location>
        <begin position="170"/>
        <end position="181"/>
    </location>
</feature>
<reference evidence="3" key="2">
    <citation type="submission" date="2025-09" db="UniProtKB">
        <authorList>
            <consortium name="Ensembl"/>
        </authorList>
    </citation>
    <scope>IDENTIFICATION</scope>
</reference>
<evidence type="ECO:0000256" key="1">
    <source>
        <dbReference type="SAM" id="MobiDB-lite"/>
    </source>
</evidence>
<accession>A0A3B3TBI2</accession>
<feature type="region of interest" description="Disordered" evidence="1">
    <location>
        <begin position="162"/>
        <end position="211"/>
    </location>
</feature>
<dbReference type="Pfam" id="PF00169">
    <property type="entry name" value="PH"/>
    <property type="match status" value="1"/>
</dbReference>
<feature type="compositionally biased region" description="Basic and acidic residues" evidence="1">
    <location>
        <begin position="197"/>
        <end position="210"/>
    </location>
</feature>
<protein>
    <submittedName>
        <fullName evidence="3">Pleckstrin homology domain containing O2</fullName>
    </submittedName>
</protein>
<reference evidence="3" key="1">
    <citation type="submission" date="2025-08" db="UniProtKB">
        <authorList>
            <consortium name="Ensembl"/>
        </authorList>
    </citation>
    <scope>IDENTIFICATION</scope>
</reference>
<feature type="region of interest" description="Disordered" evidence="1">
    <location>
        <begin position="233"/>
        <end position="286"/>
    </location>
</feature>
<dbReference type="Gene3D" id="2.30.29.30">
    <property type="entry name" value="Pleckstrin-homology domain (PH domain)/Phosphotyrosine-binding domain (PTB)"/>
    <property type="match status" value="1"/>
</dbReference>
<organism evidence="3 4">
    <name type="scientific">Paramormyrops kingsleyae</name>
    <dbReference type="NCBI Taxonomy" id="1676925"/>
    <lineage>
        <taxon>Eukaryota</taxon>
        <taxon>Metazoa</taxon>
        <taxon>Chordata</taxon>
        <taxon>Craniata</taxon>
        <taxon>Vertebrata</taxon>
        <taxon>Euteleostomi</taxon>
        <taxon>Actinopterygii</taxon>
        <taxon>Neopterygii</taxon>
        <taxon>Teleostei</taxon>
        <taxon>Osteoglossocephala</taxon>
        <taxon>Osteoglossomorpha</taxon>
        <taxon>Osteoglossiformes</taxon>
        <taxon>Mormyridae</taxon>
        <taxon>Paramormyrops</taxon>
    </lineage>
</organism>
<dbReference type="InterPro" id="IPR011993">
    <property type="entry name" value="PH-like_dom_sf"/>
</dbReference>
<keyword evidence="4" id="KW-1185">Reference proteome</keyword>
<dbReference type="SUPFAM" id="SSF50729">
    <property type="entry name" value="PH domain-like"/>
    <property type="match status" value="1"/>
</dbReference>
<proteinExistence type="predicted"/>
<feature type="compositionally biased region" description="Polar residues" evidence="1">
    <location>
        <begin position="233"/>
        <end position="245"/>
    </location>
</feature>
<name>A0A3B3TBI2_9TELE</name>
<sequence length="509" mass="56847">MMEDGVEWNSGSPGKAGWLKKCSRKFLGVYKDRYVQLEQAEIAIYENEDLQKCVERLPLENYEKCHELKSTFKKKNRLVLIRSPRSGNKVHDVKLQAQTPEEKEAWIKAVSDAINGMKNNIFDEVKVEGRSLEHVTLTRPKGHQNRRPPTRIHLRGVANVKSNGIMDSTSDTHHTATDRVTPEYSVKPPKPPCKSTETSKHNPDEQESPQHKLLKVDNALELIPEEEPLQQVTLDSGGDTKNQIHLTPHKDLKPPMPPSKDKKPSCVVEEEKMSYSEQQNESAETSSSYEEMAATLQSTLISPKKLVMHTDLKAVQAGVEWSAPQGDSPGLNSASVPSPQGPIEEHLSHLSEKLEKGAMKSASMGDLLSKVEDEEQNVDKFSITSLRNIIGELRSKVSQEVENTKKLLSTVSPREDGQLMGETSTDSPPAELLAKALEKLQRADQFLREAEGFEEFESLEKNNKRTRTGNNYINGVVQPDVRSLLETGQACGEEALYIHGTEKTLQCSS</sequence>
<feature type="domain" description="PH" evidence="2">
    <location>
        <begin position="12"/>
        <end position="115"/>
    </location>
</feature>
<dbReference type="GO" id="GO:0071888">
    <property type="term" value="P:macrophage apoptotic process"/>
    <property type="evidence" value="ECO:0007669"/>
    <property type="project" value="TreeGrafter"/>
</dbReference>
<dbReference type="Ensembl" id="ENSPKIT00000021031.1">
    <property type="protein sequence ID" value="ENSPKIP00000040015.1"/>
    <property type="gene ID" value="ENSPKIG00000017126.1"/>
</dbReference>
<dbReference type="PANTHER" id="PTHR15871:SF2">
    <property type="entry name" value="PLECKSTRIN HOMOLOGY DOMAIN-CONTAINING FAMILY O MEMBER 2"/>
    <property type="match status" value="1"/>
</dbReference>
<dbReference type="Proteomes" id="UP000261540">
    <property type="component" value="Unplaced"/>
</dbReference>
<feature type="region of interest" description="Disordered" evidence="1">
    <location>
        <begin position="323"/>
        <end position="344"/>
    </location>
</feature>
<dbReference type="STRING" id="1676925.ENSPKIP00000040015"/>
<dbReference type="InterPro" id="IPR043448">
    <property type="entry name" value="PKHO1/2"/>
</dbReference>